<evidence type="ECO:0000256" key="1">
    <source>
        <dbReference type="ARBA" id="ARBA00022723"/>
    </source>
</evidence>
<accession>A0A1V9YHT2</accession>
<dbReference type="Proteomes" id="UP000243579">
    <property type="component" value="Unassembled WGS sequence"/>
</dbReference>
<evidence type="ECO:0000313" key="6">
    <source>
        <dbReference type="Proteomes" id="UP000243579"/>
    </source>
</evidence>
<evidence type="ECO:0000313" key="5">
    <source>
        <dbReference type="EMBL" id="OQR85246.1"/>
    </source>
</evidence>
<keyword evidence="6" id="KW-1185">Reference proteome</keyword>
<dbReference type="GO" id="GO:0008270">
    <property type="term" value="F:zinc ion binding"/>
    <property type="evidence" value="ECO:0007669"/>
    <property type="project" value="UniProtKB-KW"/>
</dbReference>
<keyword evidence="2" id="KW-0863">Zinc-finger</keyword>
<dbReference type="PROSITE" id="PS01358">
    <property type="entry name" value="ZF_RANBP2_1"/>
    <property type="match status" value="1"/>
</dbReference>
<keyword evidence="3" id="KW-0862">Zinc</keyword>
<organism evidence="5 6">
    <name type="scientific">Achlya hypogyna</name>
    <name type="common">Oomycete</name>
    <name type="synonym">Protoachlya hypogyna</name>
    <dbReference type="NCBI Taxonomy" id="1202772"/>
    <lineage>
        <taxon>Eukaryota</taxon>
        <taxon>Sar</taxon>
        <taxon>Stramenopiles</taxon>
        <taxon>Oomycota</taxon>
        <taxon>Saprolegniomycetes</taxon>
        <taxon>Saprolegniales</taxon>
        <taxon>Achlyaceae</taxon>
        <taxon>Achlya</taxon>
    </lineage>
</organism>
<reference evidence="5 6" key="1">
    <citation type="journal article" date="2014" name="Genome Biol. Evol.">
        <title>The secreted proteins of Achlya hypogyna and Thraustotheca clavata identify the ancestral oomycete secretome and reveal gene acquisitions by horizontal gene transfer.</title>
        <authorList>
            <person name="Misner I."/>
            <person name="Blouin N."/>
            <person name="Leonard G."/>
            <person name="Richards T.A."/>
            <person name="Lane C.E."/>
        </authorList>
    </citation>
    <scope>NUCLEOTIDE SEQUENCE [LARGE SCALE GENOMIC DNA]</scope>
    <source>
        <strain evidence="5 6">ATCC 48635</strain>
    </source>
</reference>
<evidence type="ECO:0000259" key="4">
    <source>
        <dbReference type="PROSITE" id="PS01358"/>
    </source>
</evidence>
<dbReference type="InterPro" id="IPR001876">
    <property type="entry name" value="Znf_RanBP2"/>
</dbReference>
<gene>
    <name evidence="5" type="ORF">ACHHYP_12050</name>
</gene>
<protein>
    <recommendedName>
        <fullName evidence="4">RanBP2-type domain-containing protein</fullName>
    </recommendedName>
</protein>
<dbReference type="AlphaFoldDB" id="A0A1V9YHT2"/>
<comment type="caution">
    <text evidence="5">The sequence shown here is derived from an EMBL/GenBank/DDBJ whole genome shotgun (WGS) entry which is preliminary data.</text>
</comment>
<name>A0A1V9YHT2_ACHHY</name>
<proteinExistence type="predicted"/>
<keyword evidence="1" id="KW-0479">Metal-binding</keyword>
<sequence>MSCWRIADDVATAVVVTAAIERFAKGPANPRQVESITARNWFTCASDLRVAIQNEAQWKTMELPIRLKLALEEVLGEWDAVVAYGVAANVGVPIAATCPDTAYYEATAAVYGEVAMYTWVCIKCSFENAYEDSFCGVCYEHYSVSVTETSDYSPTDAVTNMCPLPCSIDNSLPPPVPAEYY</sequence>
<evidence type="ECO:0000256" key="3">
    <source>
        <dbReference type="ARBA" id="ARBA00022833"/>
    </source>
</evidence>
<dbReference type="OrthoDB" id="71257at2759"/>
<dbReference type="EMBL" id="JNBR01001735">
    <property type="protein sequence ID" value="OQR85246.1"/>
    <property type="molecule type" value="Genomic_DNA"/>
</dbReference>
<feature type="domain" description="RanBP2-type" evidence="4">
    <location>
        <begin position="119"/>
        <end position="138"/>
    </location>
</feature>
<evidence type="ECO:0000256" key="2">
    <source>
        <dbReference type="ARBA" id="ARBA00022771"/>
    </source>
</evidence>